<accession>A0A151QQL7</accession>
<dbReference type="Proteomes" id="UP000075243">
    <property type="component" value="Unassembled WGS sequence"/>
</dbReference>
<feature type="compositionally biased region" description="Pro residues" evidence="1">
    <location>
        <begin position="32"/>
        <end position="44"/>
    </location>
</feature>
<feature type="signal peptide" evidence="2">
    <location>
        <begin position="1"/>
        <end position="24"/>
    </location>
</feature>
<keyword evidence="4" id="KW-1185">Reference proteome</keyword>
<feature type="region of interest" description="Disordered" evidence="1">
    <location>
        <begin position="27"/>
        <end position="82"/>
    </location>
</feature>
<protein>
    <recommendedName>
        <fullName evidence="5">Transmembrane protein</fullName>
    </recommendedName>
</protein>
<name>A0A151QQL7_CAJCA</name>
<reference evidence="3" key="1">
    <citation type="journal article" date="2012" name="Nat. Biotechnol.">
        <title>Draft genome sequence of pigeonpea (Cajanus cajan), an orphan legume crop of resource-poor farmers.</title>
        <authorList>
            <person name="Varshney R.K."/>
            <person name="Chen W."/>
            <person name="Li Y."/>
            <person name="Bharti A.K."/>
            <person name="Saxena R.K."/>
            <person name="Schlueter J.A."/>
            <person name="Donoghue M.T."/>
            <person name="Azam S."/>
            <person name="Fan G."/>
            <person name="Whaley A.M."/>
            <person name="Farmer A.D."/>
            <person name="Sheridan J."/>
            <person name="Iwata A."/>
            <person name="Tuteja R."/>
            <person name="Penmetsa R.V."/>
            <person name="Wu W."/>
            <person name="Upadhyaya H.D."/>
            <person name="Yang S.P."/>
            <person name="Shah T."/>
            <person name="Saxena K.B."/>
            <person name="Michael T."/>
            <person name="McCombie W.R."/>
            <person name="Yang B."/>
            <person name="Zhang G."/>
            <person name="Yang H."/>
            <person name="Wang J."/>
            <person name="Spillane C."/>
            <person name="Cook D.R."/>
            <person name="May G.D."/>
            <person name="Xu X."/>
            <person name="Jackson S.A."/>
        </authorList>
    </citation>
    <scope>NUCLEOTIDE SEQUENCE [LARGE SCALE GENOMIC DNA]</scope>
</reference>
<keyword evidence="2" id="KW-0732">Signal</keyword>
<dbReference type="OMA" id="KRINIHP"/>
<evidence type="ECO:0000313" key="3">
    <source>
        <dbReference type="EMBL" id="KYP32597.1"/>
    </source>
</evidence>
<dbReference type="EMBL" id="KQ485205">
    <property type="protein sequence ID" value="KYP32597.1"/>
    <property type="molecule type" value="Genomic_DNA"/>
</dbReference>
<sequence length="82" mass="8838">MAHKIMILITFLMFLILNLGSMEASRKNINVHPPPAIPRSPQPPSLWYTPNDDFGASGHDAFRPTSPGHSPGAGHEGPPTKA</sequence>
<dbReference type="Gramene" id="C.cajan_43047.t">
    <property type="protein sequence ID" value="C.cajan_43047.t.cds1"/>
    <property type="gene ID" value="C.cajan_43047"/>
</dbReference>
<gene>
    <name evidence="3" type="ORF">KK1_046680</name>
</gene>
<evidence type="ECO:0000313" key="4">
    <source>
        <dbReference type="Proteomes" id="UP000075243"/>
    </source>
</evidence>
<proteinExistence type="predicted"/>
<evidence type="ECO:0008006" key="5">
    <source>
        <dbReference type="Google" id="ProtNLM"/>
    </source>
</evidence>
<feature type="chain" id="PRO_5007587469" description="Transmembrane protein" evidence="2">
    <location>
        <begin position="25"/>
        <end position="82"/>
    </location>
</feature>
<dbReference type="AlphaFoldDB" id="A0A151QQL7"/>
<evidence type="ECO:0000256" key="2">
    <source>
        <dbReference type="SAM" id="SignalP"/>
    </source>
</evidence>
<evidence type="ECO:0000256" key="1">
    <source>
        <dbReference type="SAM" id="MobiDB-lite"/>
    </source>
</evidence>
<organism evidence="3 4">
    <name type="scientific">Cajanus cajan</name>
    <name type="common">Pigeon pea</name>
    <name type="synonym">Cajanus indicus</name>
    <dbReference type="NCBI Taxonomy" id="3821"/>
    <lineage>
        <taxon>Eukaryota</taxon>
        <taxon>Viridiplantae</taxon>
        <taxon>Streptophyta</taxon>
        <taxon>Embryophyta</taxon>
        <taxon>Tracheophyta</taxon>
        <taxon>Spermatophyta</taxon>
        <taxon>Magnoliopsida</taxon>
        <taxon>eudicotyledons</taxon>
        <taxon>Gunneridae</taxon>
        <taxon>Pentapetalae</taxon>
        <taxon>rosids</taxon>
        <taxon>fabids</taxon>
        <taxon>Fabales</taxon>
        <taxon>Fabaceae</taxon>
        <taxon>Papilionoideae</taxon>
        <taxon>50 kb inversion clade</taxon>
        <taxon>NPAAA clade</taxon>
        <taxon>indigoferoid/millettioid clade</taxon>
        <taxon>Phaseoleae</taxon>
        <taxon>Cajanus</taxon>
    </lineage>
</organism>